<dbReference type="STRING" id="1255658.FM114_14075"/>
<keyword evidence="3" id="KW-1185">Reference proteome</keyword>
<organism evidence="2 3">
    <name type="scientific">Luteococcus japonicus LSP_Lj1</name>
    <dbReference type="NCBI Taxonomy" id="1255658"/>
    <lineage>
        <taxon>Bacteria</taxon>
        <taxon>Bacillati</taxon>
        <taxon>Actinomycetota</taxon>
        <taxon>Actinomycetes</taxon>
        <taxon>Propionibacteriales</taxon>
        <taxon>Propionibacteriaceae</taxon>
        <taxon>Luteococcus</taxon>
    </lineage>
</organism>
<evidence type="ECO:0000313" key="3">
    <source>
        <dbReference type="Proteomes" id="UP000188342"/>
    </source>
</evidence>
<evidence type="ECO:0000256" key="1">
    <source>
        <dbReference type="SAM" id="Phobius"/>
    </source>
</evidence>
<gene>
    <name evidence="2" type="ORF">FM114_14075</name>
</gene>
<feature type="transmembrane region" description="Helical" evidence="1">
    <location>
        <begin position="12"/>
        <end position="31"/>
    </location>
</feature>
<sequence>MSQNQTPVQKQQATAMAPIMMGLLLGGTSGAVDAQPWQRIMQVAAILLCVVGVYLLSKTMKKQ</sequence>
<evidence type="ECO:0000313" key="2">
    <source>
        <dbReference type="EMBL" id="SJN43201.1"/>
    </source>
</evidence>
<dbReference type="RefSeq" id="WP_094765772.1">
    <property type="nucleotide sequence ID" value="NZ_FUKQ01000052.1"/>
</dbReference>
<dbReference type="EMBL" id="FUKQ01000052">
    <property type="protein sequence ID" value="SJN43201.1"/>
    <property type="molecule type" value="Genomic_DNA"/>
</dbReference>
<reference evidence="2 3" key="1">
    <citation type="submission" date="2017-02" db="EMBL/GenBank/DDBJ databases">
        <authorList>
            <person name="Peterson S.W."/>
        </authorList>
    </citation>
    <scope>NUCLEOTIDE SEQUENCE [LARGE SCALE GENOMIC DNA]</scope>
    <source>
        <strain evidence="2 3">LSP_Lj1</strain>
    </source>
</reference>
<keyword evidence="1" id="KW-0472">Membrane</keyword>
<dbReference type="Proteomes" id="UP000188342">
    <property type="component" value="Unassembled WGS sequence"/>
</dbReference>
<feature type="transmembrane region" description="Helical" evidence="1">
    <location>
        <begin position="37"/>
        <end position="56"/>
    </location>
</feature>
<name>A0A1R4KFW2_9ACTN</name>
<dbReference type="AlphaFoldDB" id="A0A1R4KFW2"/>
<accession>A0A1R4KFW2</accession>
<protein>
    <submittedName>
        <fullName evidence="2">Uncharacterized protein</fullName>
    </submittedName>
</protein>
<proteinExistence type="predicted"/>
<keyword evidence="1" id="KW-0812">Transmembrane</keyword>
<keyword evidence="1" id="KW-1133">Transmembrane helix</keyword>